<reference evidence="2" key="1">
    <citation type="journal article" date="2023" name="bioRxiv">
        <title>Scaffold-level genome assemblies of two parasitoid biocontrol wasps reveal the parthenogenesis mechanism and an associated novel virus.</title>
        <authorList>
            <person name="Inwood S."/>
            <person name="Skelly J."/>
            <person name="Guhlin J."/>
            <person name="Harrop T."/>
            <person name="Goldson S."/>
            <person name="Dearden P."/>
        </authorList>
    </citation>
    <scope>NUCLEOTIDE SEQUENCE</scope>
    <source>
        <strain evidence="2">Irish</strain>
        <tissue evidence="2">Whole body</tissue>
    </source>
</reference>
<proteinExistence type="predicted"/>
<feature type="compositionally biased region" description="Polar residues" evidence="1">
    <location>
        <begin position="8"/>
        <end position="27"/>
    </location>
</feature>
<feature type="region of interest" description="Disordered" evidence="1">
    <location>
        <begin position="1"/>
        <end position="32"/>
    </location>
</feature>
<evidence type="ECO:0000313" key="2">
    <source>
        <dbReference type="EMBL" id="KAK0177104.1"/>
    </source>
</evidence>
<accession>A0AA39FWF6</accession>
<dbReference type="Proteomes" id="UP001168990">
    <property type="component" value="Unassembled WGS sequence"/>
</dbReference>
<keyword evidence="3" id="KW-1185">Reference proteome</keyword>
<organism evidence="2 3">
    <name type="scientific">Microctonus aethiopoides</name>
    <dbReference type="NCBI Taxonomy" id="144406"/>
    <lineage>
        <taxon>Eukaryota</taxon>
        <taxon>Metazoa</taxon>
        <taxon>Ecdysozoa</taxon>
        <taxon>Arthropoda</taxon>
        <taxon>Hexapoda</taxon>
        <taxon>Insecta</taxon>
        <taxon>Pterygota</taxon>
        <taxon>Neoptera</taxon>
        <taxon>Endopterygota</taxon>
        <taxon>Hymenoptera</taxon>
        <taxon>Apocrita</taxon>
        <taxon>Ichneumonoidea</taxon>
        <taxon>Braconidae</taxon>
        <taxon>Euphorinae</taxon>
        <taxon>Microctonus</taxon>
    </lineage>
</organism>
<gene>
    <name evidence="2" type="ORF">PV328_001183</name>
</gene>
<dbReference type="AlphaFoldDB" id="A0AA39FWF6"/>
<reference evidence="2" key="2">
    <citation type="submission" date="2023-03" db="EMBL/GenBank/DDBJ databases">
        <authorList>
            <person name="Inwood S.N."/>
            <person name="Skelly J.G."/>
            <person name="Guhlin J."/>
            <person name="Harrop T.W.R."/>
            <person name="Goldson S.G."/>
            <person name="Dearden P.K."/>
        </authorList>
    </citation>
    <scope>NUCLEOTIDE SEQUENCE</scope>
    <source>
        <strain evidence="2">Irish</strain>
        <tissue evidence="2">Whole body</tissue>
    </source>
</reference>
<dbReference type="EMBL" id="JAQQBS010000001">
    <property type="protein sequence ID" value="KAK0177104.1"/>
    <property type="molecule type" value="Genomic_DNA"/>
</dbReference>
<sequence length="131" mass="14653">MSAKESISLKTMSPSVSPTTQTASIQHVQRDKAPSSLETTLNLFIEQQSSYNKGLTDSISQLTATINKQSKCQIKMNSKLNDLKKITKTLNDHDVRISKLEQHNEVLATRVTSLSDENLELNNTKMLFSKN</sequence>
<evidence type="ECO:0000256" key="1">
    <source>
        <dbReference type="SAM" id="MobiDB-lite"/>
    </source>
</evidence>
<name>A0AA39FWF6_9HYME</name>
<evidence type="ECO:0000313" key="3">
    <source>
        <dbReference type="Proteomes" id="UP001168990"/>
    </source>
</evidence>
<protein>
    <submittedName>
        <fullName evidence="2">Uncharacterized protein</fullName>
    </submittedName>
</protein>
<comment type="caution">
    <text evidence="2">The sequence shown here is derived from an EMBL/GenBank/DDBJ whole genome shotgun (WGS) entry which is preliminary data.</text>
</comment>